<dbReference type="PANTHER" id="PTHR45860">
    <property type="entry name" value="TRANSLATION INITIATION FACTOR EIF-2B SUBUNIT ALPHA"/>
    <property type="match status" value="1"/>
</dbReference>
<comment type="caution">
    <text evidence="3">The sequence shown here is derived from an EMBL/GenBank/DDBJ whole genome shotgun (WGS) entry which is preliminary data.</text>
</comment>
<reference evidence="3 4" key="1">
    <citation type="submission" date="2023-05" db="EMBL/GenBank/DDBJ databases">
        <title>B98-5 Cell Line De Novo Hybrid Assembly: An Optical Mapping Approach.</title>
        <authorList>
            <person name="Kananen K."/>
            <person name="Auerbach J.A."/>
            <person name="Kautto E."/>
            <person name="Blachly J.S."/>
        </authorList>
    </citation>
    <scope>NUCLEOTIDE SEQUENCE [LARGE SCALE GENOMIC DNA]</scope>
    <source>
        <strain evidence="3">B95-8</strain>
        <tissue evidence="3">Cell line</tissue>
    </source>
</reference>
<dbReference type="PANTHER" id="PTHR45860:SF1">
    <property type="entry name" value="TRANSLATION INITIATION FACTOR EIF-2B SUBUNIT ALPHA"/>
    <property type="match status" value="1"/>
</dbReference>
<dbReference type="InterPro" id="IPR000649">
    <property type="entry name" value="IF-2B-related"/>
</dbReference>
<accession>A0ABQ9V1I9</accession>
<dbReference type="Gene3D" id="1.20.120.1070">
    <property type="entry name" value="Translation initiation factor eIF-2B, N-terminal domain"/>
    <property type="match status" value="1"/>
</dbReference>
<protein>
    <submittedName>
        <fullName evidence="3">Translation initiation factor</fullName>
    </submittedName>
</protein>
<keyword evidence="3" id="KW-0648">Protein biosynthesis</keyword>
<evidence type="ECO:0000256" key="2">
    <source>
        <dbReference type="RuleBase" id="RU003814"/>
    </source>
</evidence>
<evidence type="ECO:0000313" key="4">
    <source>
        <dbReference type="Proteomes" id="UP001266305"/>
    </source>
</evidence>
<dbReference type="Proteomes" id="UP001266305">
    <property type="component" value="Unassembled WGS sequence"/>
</dbReference>
<gene>
    <name evidence="3" type="primary">EIF2B1_2</name>
    <name evidence="3" type="ORF">P7K49_020531</name>
</gene>
<dbReference type="GO" id="GO:0003743">
    <property type="term" value="F:translation initiation factor activity"/>
    <property type="evidence" value="ECO:0007669"/>
    <property type="project" value="UniProtKB-KW"/>
</dbReference>
<keyword evidence="3" id="KW-0396">Initiation factor</keyword>
<proteinExistence type="inferred from homology"/>
<organism evidence="3 4">
    <name type="scientific">Saguinus oedipus</name>
    <name type="common">Cotton-top tamarin</name>
    <name type="synonym">Oedipomidas oedipus</name>
    <dbReference type="NCBI Taxonomy" id="9490"/>
    <lineage>
        <taxon>Eukaryota</taxon>
        <taxon>Metazoa</taxon>
        <taxon>Chordata</taxon>
        <taxon>Craniata</taxon>
        <taxon>Vertebrata</taxon>
        <taxon>Euteleostomi</taxon>
        <taxon>Mammalia</taxon>
        <taxon>Eutheria</taxon>
        <taxon>Euarchontoglires</taxon>
        <taxon>Primates</taxon>
        <taxon>Haplorrhini</taxon>
        <taxon>Platyrrhini</taxon>
        <taxon>Cebidae</taxon>
        <taxon>Callitrichinae</taxon>
        <taxon>Saguinus</taxon>
    </lineage>
</organism>
<sequence length="122" mass="13409">MDNMELIEYFKSQMKEDPDMASAVAAIRTLLEFLKRDKGETIQGLRANLTSAIETLCGVDSSVAVSSGGELFLRFISLTSLEYSNFFSGEYHCQETKLQICATLSSKMGRKTITWSSGCGAT</sequence>
<name>A0ABQ9V1I9_SAGOE</name>
<comment type="similarity">
    <text evidence="1 2">Belongs to the eIF-2B alpha/beta/delta subunits family.</text>
</comment>
<evidence type="ECO:0000313" key="3">
    <source>
        <dbReference type="EMBL" id="KAK2102864.1"/>
    </source>
</evidence>
<dbReference type="InterPro" id="IPR042528">
    <property type="entry name" value="elF-2B_alpha_N"/>
</dbReference>
<dbReference type="EMBL" id="JASSZA010000009">
    <property type="protein sequence ID" value="KAK2102864.1"/>
    <property type="molecule type" value="Genomic_DNA"/>
</dbReference>
<dbReference type="Pfam" id="PF01008">
    <property type="entry name" value="IF-2B"/>
    <property type="match status" value="1"/>
</dbReference>
<evidence type="ECO:0000256" key="1">
    <source>
        <dbReference type="ARBA" id="ARBA00007251"/>
    </source>
</evidence>
<keyword evidence="4" id="KW-1185">Reference proteome</keyword>
<dbReference type="InterPro" id="IPR051501">
    <property type="entry name" value="eIF2B_alpha/beta/delta"/>
</dbReference>